<feature type="transmembrane region" description="Helical" evidence="7">
    <location>
        <begin position="213"/>
        <end position="234"/>
    </location>
</feature>
<feature type="transmembrane region" description="Helical" evidence="7">
    <location>
        <begin position="270"/>
        <end position="291"/>
    </location>
</feature>
<evidence type="ECO:0000313" key="9">
    <source>
        <dbReference type="EMBL" id="MBB3666867.1"/>
    </source>
</evidence>
<evidence type="ECO:0000259" key="8">
    <source>
        <dbReference type="Pfam" id="PF06808"/>
    </source>
</evidence>
<dbReference type="InterPro" id="IPR004681">
    <property type="entry name" value="TRAP_DctM"/>
</dbReference>
<feature type="transmembrane region" description="Helical" evidence="7">
    <location>
        <begin position="240"/>
        <end position="258"/>
    </location>
</feature>
<accession>A0A7W5TQR3</accession>
<evidence type="ECO:0000256" key="7">
    <source>
        <dbReference type="SAM" id="Phobius"/>
    </source>
</evidence>
<dbReference type="InterPro" id="IPR010656">
    <property type="entry name" value="DctM"/>
</dbReference>
<feature type="transmembrane region" description="Helical" evidence="7">
    <location>
        <begin position="397"/>
        <end position="418"/>
    </location>
</feature>
<evidence type="ECO:0000256" key="6">
    <source>
        <dbReference type="ARBA" id="ARBA00023136"/>
    </source>
</evidence>
<organism evidence="9 10">
    <name type="scientific">Garicola koreensis</name>
    <dbReference type="NCBI Taxonomy" id="1262554"/>
    <lineage>
        <taxon>Bacteria</taxon>
        <taxon>Bacillati</taxon>
        <taxon>Actinomycetota</taxon>
        <taxon>Actinomycetes</taxon>
        <taxon>Micrococcales</taxon>
        <taxon>Micrococcaceae</taxon>
        <taxon>Garicola</taxon>
    </lineage>
</organism>
<feature type="domain" description="TRAP C4-dicarboxylate transport system permease DctM subunit" evidence="8">
    <location>
        <begin position="9"/>
        <end position="412"/>
    </location>
</feature>
<proteinExistence type="predicted"/>
<feature type="transmembrane region" description="Helical" evidence="7">
    <location>
        <begin position="143"/>
        <end position="163"/>
    </location>
</feature>
<keyword evidence="10" id="KW-1185">Reference proteome</keyword>
<keyword evidence="6 7" id="KW-0472">Membrane</keyword>
<feature type="transmembrane region" description="Helical" evidence="7">
    <location>
        <begin position="353"/>
        <end position="377"/>
    </location>
</feature>
<dbReference type="AlphaFoldDB" id="A0A7W5TQR3"/>
<evidence type="ECO:0000256" key="2">
    <source>
        <dbReference type="ARBA" id="ARBA00022475"/>
    </source>
</evidence>
<reference evidence="9 10" key="1">
    <citation type="submission" date="2020-08" db="EMBL/GenBank/DDBJ databases">
        <title>Sequencing the genomes of 1000 actinobacteria strains.</title>
        <authorList>
            <person name="Klenk H.-P."/>
        </authorList>
    </citation>
    <scope>NUCLEOTIDE SEQUENCE [LARGE SCALE GENOMIC DNA]</scope>
    <source>
        <strain evidence="9 10">DSM 28238</strain>
    </source>
</reference>
<sequence length="424" mass="43998">MTLLLLAASIAILLLLRVPVAFAFLGPSLVYMLIDGQSSGMSLRQVAAAAQSFPLLAVPLFIFLGALANHAGIADRLFNFAMALLARVRGSLGYVTVGVSVGFSWMSGSAVADSAALGKVQIPTMVRNGYSRRFATGISSTSSLIAPVMPPSIPAVIFAGLAATSTGALFAAAVVPALLVAVGLCVVVWLMLKREPNVSRETFDLATLISTSKGILLPILTPVIILGGILGGLFTPTEAAGVAVAYVLLIALIGRSLTWRGLLSAIRETVMTTGAIMIIVAAAALLGYILARERLPQMLTEQLLSLTESPTVFLLLVMLLMLVLGTVIDATAVLVLVVPVLLPIAQQYGIDPIALGVVLILSLMIGLLTPPVGTVLFVTAAVSDTKVGEVFKGALPFLAPIVIVTVLAVLFPDAVLYLPEVLGL</sequence>
<feature type="transmembrane region" description="Helical" evidence="7">
    <location>
        <begin position="169"/>
        <end position="192"/>
    </location>
</feature>
<keyword evidence="5 7" id="KW-1133">Transmembrane helix</keyword>
<dbReference type="EMBL" id="JACIBT010000001">
    <property type="protein sequence ID" value="MBB3666867.1"/>
    <property type="molecule type" value="Genomic_DNA"/>
</dbReference>
<dbReference type="Proteomes" id="UP000547528">
    <property type="component" value="Unassembled WGS sequence"/>
</dbReference>
<evidence type="ECO:0000256" key="4">
    <source>
        <dbReference type="ARBA" id="ARBA00022692"/>
    </source>
</evidence>
<dbReference type="PANTHER" id="PTHR33362">
    <property type="entry name" value="SIALIC ACID TRAP TRANSPORTER PERMEASE PROTEIN SIAT-RELATED"/>
    <property type="match status" value="1"/>
</dbReference>
<dbReference type="NCBIfam" id="TIGR00786">
    <property type="entry name" value="dctM"/>
    <property type="match status" value="1"/>
</dbReference>
<name>A0A7W5TQR3_9MICC</name>
<comment type="subcellular location">
    <subcellularLocation>
        <location evidence="1">Cell inner membrane</location>
        <topology evidence="1">Multi-pass membrane protein</topology>
    </subcellularLocation>
</comment>
<evidence type="ECO:0000313" key="10">
    <source>
        <dbReference type="Proteomes" id="UP000547528"/>
    </source>
</evidence>
<feature type="transmembrane region" description="Helical" evidence="7">
    <location>
        <begin position="47"/>
        <end position="68"/>
    </location>
</feature>
<evidence type="ECO:0000256" key="5">
    <source>
        <dbReference type="ARBA" id="ARBA00022989"/>
    </source>
</evidence>
<dbReference type="GO" id="GO:0005886">
    <property type="term" value="C:plasma membrane"/>
    <property type="evidence" value="ECO:0007669"/>
    <property type="project" value="UniProtKB-SubCell"/>
</dbReference>
<dbReference type="GO" id="GO:0022857">
    <property type="term" value="F:transmembrane transporter activity"/>
    <property type="evidence" value="ECO:0007669"/>
    <property type="project" value="TreeGrafter"/>
</dbReference>
<feature type="transmembrane region" description="Helical" evidence="7">
    <location>
        <begin position="311"/>
        <end position="341"/>
    </location>
</feature>
<gene>
    <name evidence="9" type="ORF">FHX47_000460</name>
</gene>
<dbReference type="RefSeq" id="WP_183357258.1">
    <property type="nucleotide sequence ID" value="NZ_BAABKR010000001.1"/>
</dbReference>
<keyword evidence="3" id="KW-0997">Cell inner membrane</keyword>
<dbReference type="PIRSF" id="PIRSF006066">
    <property type="entry name" value="HI0050"/>
    <property type="match status" value="1"/>
</dbReference>
<evidence type="ECO:0000256" key="3">
    <source>
        <dbReference type="ARBA" id="ARBA00022519"/>
    </source>
</evidence>
<evidence type="ECO:0000256" key="1">
    <source>
        <dbReference type="ARBA" id="ARBA00004429"/>
    </source>
</evidence>
<keyword evidence="4 7" id="KW-0812">Transmembrane</keyword>
<dbReference type="Pfam" id="PF06808">
    <property type="entry name" value="DctM"/>
    <property type="match status" value="1"/>
</dbReference>
<comment type="caution">
    <text evidence="9">The sequence shown here is derived from an EMBL/GenBank/DDBJ whole genome shotgun (WGS) entry which is preliminary data.</text>
</comment>
<keyword evidence="2" id="KW-1003">Cell membrane</keyword>
<protein>
    <submittedName>
        <fullName evidence="9">Tripartite ATP-independent transporter DctM subunit</fullName>
    </submittedName>
</protein>